<accession>A0A0H1B8A1</accession>
<dbReference type="GO" id="GO:0004439">
    <property type="term" value="F:phosphatidylinositol-4,5-bisphosphate 5-phosphatase activity"/>
    <property type="evidence" value="ECO:0007669"/>
    <property type="project" value="UniProtKB-EC"/>
</dbReference>
<evidence type="ECO:0000256" key="6">
    <source>
        <dbReference type="ARBA" id="ARBA00022490"/>
    </source>
</evidence>
<feature type="region of interest" description="Disordered" evidence="9">
    <location>
        <begin position="986"/>
        <end position="1012"/>
    </location>
</feature>
<evidence type="ECO:0000256" key="3">
    <source>
        <dbReference type="ARBA" id="ARBA00009678"/>
    </source>
</evidence>
<dbReference type="InterPro" id="IPR036691">
    <property type="entry name" value="Endo/exonu/phosph_ase_sf"/>
</dbReference>
<keyword evidence="12" id="KW-1185">Reference proteome</keyword>
<evidence type="ECO:0000256" key="7">
    <source>
        <dbReference type="ARBA" id="ARBA00022801"/>
    </source>
</evidence>
<evidence type="ECO:0000256" key="5">
    <source>
        <dbReference type="ARBA" id="ARBA00022448"/>
    </source>
</evidence>
<feature type="region of interest" description="Disordered" evidence="9">
    <location>
        <begin position="1080"/>
        <end position="1194"/>
    </location>
</feature>
<proteinExistence type="inferred from homology"/>
<organism evidence="11 12">
    <name type="scientific">Blastomyces silverae</name>
    <dbReference type="NCBI Taxonomy" id="2060906"/>
    <lineage>
        <taxon>Eukaryota</taxon>
        <taxon>Fungi</taxon>
        <taxon>Dikarya</taxon>
        <taxon>Ascomycota</taxon>
        <taxon>Pezizomycotina</taxon>
        <taxon>Eurotiomycetes</taxon>
        <taxon>Eurotiomycetidae</taxon>
        <taxon>Onygenales</taxon>
        <taxon>Ajellomycetaceae</taxon>
        <taxon>Blastomyces</taxon>
    </lineage>
</organism>
<dbReference type="InterPro" id="IPR002013">
    <property type="entry name" value="SAC_dom"/>
</dbReference>
<dbReference type="OrthoDB" id="405996at2759"/>
<dbReference type="PROSITE" id="PS50275">
    <property type="entry name" value="SAC"/>
    <property type="match status" value="1"/>
</dbReference>
<feature type="region of interest" description="Disordered" evidence="9">
    <location>
        <begin position="931"/>
        <end position="952"/>
    </location>
</feature>
<dbReference type="FunFam" id="3.60.10.10:FF:000029">
    <property type="entry name" value="Inositol polyphosphate 5-phosphatase"/>
    <property type="match status" value="1"/>
</dbReference>
<dbReference type="PANTHER" id="PTHR11200">
    <property type="entry name" value="INOSITOL 5-PHOSPHATASE"/>
    <property type="match status" value="1"/>
</dbReference>
<dbReference type="GO" id="GO:0015031">
    <property type="term" value="P:protein transport"/>
    <property type="evidence" value="ECO:0007669"/>
    <property type="project" value="UniProtKB-KW"/>
</dbReference>
<evidence type="ECO:0000256" key="9">
    <source>
        <dbReference type="SAM" id="MobiDB-lite"/>
    </source>
</evidence>
<dbReference type="STRING" id="2060906.A0A0H1B8A1"/>
<sequence>MSLRVLCRDRPDRSLALISDDHALILHHVPVTESASTTSYSNVSPPKCHIEFASLDALGLSGYRTLGRAHGTLGLIALNSDIFLCTISHASQAATVRPGETVQRIINVEFYCLNRSDYDNDLDYESRSAFAYPTDDDDYGNGYEGRETITENPFLPLKKLLGDGSFYYSVDFNLTDRLQDRVEESASFDVDSLDRDFLWNSYMIEPFLLFRSHLLESERETLDSCRIFTLAIRGFVHSLTIPASTPLLRSSHSNLPSSLTLISRLSSRRAGTRFNSRGIDDEGNVSNFVETETVVWIPPGICFSYTQVRGSLPIFWEQSVAIGGQKIQVTRSTGASQPAFDRHFDSLSLTYGAVHVVNLLTELKPGEADLSERYRYHISQSPLRQGRDPNTSSEHHLLRATDFDFHAETRGPAGYQSASMIRHLIQDSADAFAFFLCTDAPKNEKTLISTDDGNVGLTVILQQQGVFRTNCLDCLDRTNLVQTIISQMALESFLDQQGGRASDEFWRRHSTLWADNGDSLSKIYAGSGALKSSYTRHGKMSLAGAFADIRKSAARLYMNTFTDSARQNTIDLLLGTLTGQSPVHLYDPISDSVSRALRQRAQEYTSSKTIRVWVGTFNVNGRSNGAKGTDLSLWLLPQLNSLQEDPSILAVGFQEIVELSPQQIMSTDPGNRLIWENAVKDTLNYYANSKGVSEYVLLRSGQLVGTALLVFVKSELLTEIKVVEGSVKKTGMSGMAGNKGGCAIRLQYSNTRICFVTAHLAAGFSNYDERNRDYQTINQGLRFQRNRSIEDHDTIIWLGDFNYRIGLPDDTVRGLIKAGDLESLYEHDQLNLQMVAGLTFPFYSEARITFPPTYKYDNGTDQYDTSEKARTPAWCDRILWKGANIRLREYNTAPLKFSDHRPVYATFDCEISIVNEKRKEQIRMELYDSERDRVANGGAMDSEPEETDEEDDQDLIGFDAIDPRLPPASSDRHRWWLDQGLPARSTLKPQPGFVANHHRPPNPFSPTTESDWIHISYPDTSPAKSQVDGISELAKPRAPRLPPSTPDAPLIDFESEDEPTPSPTASVLSRSLSGLVIDSNGEIGVPKKRAPPVPTKPLSMSMSLARSPTTAANANTSSSHNKQTPSTPISPKARTTATRSTQTGPSSSLPQRETSEHGNTKLSALGSSRRANPPPVQPRRSKPERVYIDNSVNP</sequence>
<dbReference type="Gene3D" id="3.60.10.10">
    <property type="entry name" value="Endonuclease/exonuclease/phosphatase"/>
    <property type="match status" value="1"/>
</dbReference>
<dbReference type="Proteomes" id="UP000053573">
    <property type="component" value="Unassembled WGS sequence"/>
</dbReference>
<evidence type="ECO:0000313" key="12">
    <source>
        <dbReference type="Proteomes" id="UP000053573"/>
    </source>
</evidence>
<dbReference type="InterPro" id="IPR046985">
    <property type="entry name" value="IP5"/>
</dbReference>
<keyword evidence="6" id="KW-0963">Cytoplasm</keyword>
<feature type="compositionally biased region" description="Polar residues" evidence="9">
    <location>
        <begin position="1098"/>
        <end position="1152"/>
    </location>
</feature>
<feature type="compositionally biased region" description="Polar residues" evidence="9">
    <location>
        <begin position="1160"/>
        <end position="1170"/>
    </location>
</feature>
<dbReference type="GO" id="GO:0043813">
    <property type="term" value="F:phosphatidylinositol-3,5-bisphosphate 5-phosphatase activity"/>
    <property type="evidence" value="ECO:0007669"/>
    <property type="project" value="TreeGrafter"/>
</dbReference>
<keyword evidence="7" id="KW-0378">Hydrolase</keyword>
<gene>
    <name evidence="11" type="ORF">EMPG_16845</name>
</gene>
<dbReference type="GO" id="GO:0016020">
    <property type="term" value="C:membrane"/>
    <property type="evidence" value="ECO:0007669"/>
    <property type="project" value="TreeGrafter"/>
</dbReference>
<dbReference type="Pfam" id="PF22669">
    <property type="entry name" value="Exo_endo_phos2"/>
    <property type="match status" value="1"/>
</dbReference>
<evidence type="ECO:0000256" key="1">
    <source>
        <dbReference type="ARBA" id="ARBA00004496"/>
    </source>
</evidence>
<protein>
    <recommendedName>
        <fullName evidence="4">phosphoinositide 5-phosphatase</fullName>
        <ecNumber evidence="4">3.1.3.36</ecNumber>
    </recommendedName>
</protein>
<dbReference type="GO" id="GO:0005737">
    <property type="term" value="C:cytoplasm"/>
    <property type="evidence" value="ECO:0007669"/>
    <property type="project" value="UniProtKB-SubCell"/>
</dbReference>
<comment type="similarity">
    <text evidence="2">Belongs to the synaptojanin family.</text>
</comment>
<dbReference type="SUPFAM" id="SSF56219">
    <property type="entry name" value="DNase I-like"/>
    <property type="match status" value="1"/>
</dbReference>
<keyword evidence="5" id="KW-0813">Transport</keyword>
<feature type="domain" description="SAC" evidence="10">
    <location>
        <begin position="157"/>
        <end position="526"/>
    </location>
</feature>
<evidence type="ECO:0000256" key="8">
    <source>
        <dbReference type="ARBA" id="ARBA00022927"/>
    </source>
</evidence>
<keyword evidence="8" id="KW-0653">Protein transport</keyword>
<dbReference type="AlphaFoldDB" id="A0A0H1B8A1"/>
<comment type="subcellular location">
    <subcellularLocation>
        <location evidence="1">Cytoplasm</location>
    </subcellularLocation>
</comment>
<feature type="region of interest" description="Disordered" evidence="9">
    <location>
        <begin position="1034"/>
        <end position="1068"/>
    </location>
</feature>
<evidence type="ECO:0000259" key="10">
    <source>
        <dbReference type="PROSITE" id="PS50275"/>
    </source>
</evidence>
<feature type="compositionally biased region" description="Acidic residues" evidence="9">
    <location>
        <begin position="942"/>
        <end position="952"/>
    </location>
</feature>
<evidence type="ECO:0000256" key="4">
    <source>
        <dbReference type="ARBA" id="ARBA00013044"/>
    </source>
</evidence>
<dbReference type="SMART" id="SM00128">
    <property type="entry name" value="IPPc"/>
    <property type="match status" value="1"/>
</dbReference>
<reference evidence="12" key="1">
    <citation type="journal article" date="2015" name="PLoS Genet.">
        <title>The dynamic genome and transcriptome of the human fungal pathogen Blastomyces and close relative Emmonsia.</title>
        <authorList>
            <person name="Munoz J.F."/>
            <person name="Gauthier G.M."/>
            <person name="Desjardins C.A."/>
            <person name="Gallo J.E."/>
            <person name="Holder J."/>
            <person name="Sullivan T.D."/>
            <person name="Marty A.J."/>
            <person name="Carmen J.C."/>
            <person name="Chen Z."/>
            <person name="Ding L."/>
            <person name="Gujja S."/>
            <person name="Magrini V."/>
            <person name="Misas E."/>
            <person name="Mitreva M."/>
            <person name="Priest M."/>
            <person name="Saif S."/>
            <person name="Whiston E.A."/>
            <person name="Young S."/>
            <person name="Zeng Q."/>
            <person name="Goldman W.E."/>
            <person name="Mardis E.R."/>
            <person name="Taylor J.W."/>
            <person name="McEwen J.G."/>
            <person name="Clay O.K."/>
            <person name="Klein B.S."/>
            <person name="Cuomo C.A."/>
        </authorList>
    </citation>
    <scope>NUCLEOTIDE SEQUENCE [LARGE SCALE GENOMIC DNA]</scope>
    <source>
        <strain evidence="12">UAMH 139</strain>
    </source>
</reference>
<dbReference type="Pfam" id="PF02383">
    <property type="entry name" value="Syja_N"/>
    <property type="match status" value="1"/>
</dbReference>
<dbReference type="EMBL" id="LDEV01002776">
    <property type="protein sequence ID" value="KLJ07684.1"/>
    <property type="molecule type" value="Genomic_DNA"/>
</dbReference>
<name>A0A0H1B8A1_9EURO</name>
<comment type="similarity">
    <text evidence="3">In the central section; belongs to the inositol 1,4,5-trisphosphate 5-phosphatase family.</text>
</comment>
<comment type="caution">
    <text evidence="11">The sequence shown here is derived from an EMBL/GenBank/DDBJ whole genome shotgun (WGS) entry which is preliminary data.</text>
</comment>
<dbReference type="EC" id="3.1.3.36" evidence="4"/>
<dbReference type="InterPro" id="IPR000300">
    <property type="entry name" value="IPPc"/>
</dbReference>
<evidence type="ECO:0000256" key="2">
    <source>
        <dbReference type="ARBA" id="ARBA00008943"/>
    </source>
</evidence>
<dbReference type="PANTHER" id="PTHR11200:SF257">
    <property type="entry name" value="PHOSPHOINOSITIDE 5-PHOSPHATASE"/>
    <property type="match status" value="1"/>
</dbReference>
<dbReference type="GO" id="GO:0046856">
    <property type="term" value="P:phosphatidylinositol dephosphorylation"/>
    <property type="evidence" value="ECO:0007669"/>
    <property type="project" value="InterPro"/>
</dbReference>
<evidence type="ECO:0000313" key="11">
    <source>
        <dbReference type="EMBL" id="KLJ07684.1"/>
    </source>
</evidence>